<protein>
    <submittedName>
        <fullName evidence="2">Uncharacterized protein</fullName>
    </submittedName>
</protein>
<evidence type="ECO:0000256" key="1">
    <source>
        <dbReference type="SAM" id="MobiDB-lite"/>
    </source>
</evidence>
<comment type="caution">
    <text evidence="2">The sequence shown here is derived from an EMBL/GenBank/DDBJ whole genome shotgun (WGS) entry which is preliminary data.</text>
</comment>
<name>A0A9R1VMV5_LACSA</name>
<keyword evidence="3" id="KW-1185">Reference proteome</keyword>
<dbReference type="EMBL" id="NBSK02000005">
    <property type="protein sequence ID" value="KAJ0207642.1"/>
    <property type="molecule type" value="Genomic_DNA"/>
</dbReference>
<sequence length="92" mass="10181">MEPPIVETFSEALGGSGHSDGSGYSSDSDNRDSIVDEDNLLDDPKVDMHDFYLNIHDNLEWFGYTYITTENVINDAAQVSGPFKILQTFSSS</sequence>
<organism evidence="2 3">
    <name type="scientific">Lactuca sativa</name>
    <name type="common">Garden lettuce</name>
    <dbReference type="NCBI Taxonomy" id="4236"/>
    <lineage>
        <taxon>Eukaryota</taxon>
        <taxon>Viridiplantae</taxon>
        <taxon>Streptophyta</taxon>
        <taxon>Embryophyta</taxon>
        <taxon>Tracheophyta</taxon>
        <taxon>Spermatophyta</taxon>
        <taxon>Magnoliopsida</taxon>
        <taxon>eudicotyledons</taxon>
        <taxon>Gunneridae</taxon>
        <taxon>Pentapetalae</taxon>
        <taxon>asterids</taxon>
        <taxon>campanulids</taxon>
        <taxon>Asterales</taxon>
        <taxon>Asteraceae</taxon>
        <taxon>Cichorioideae</taxon>
        <taxon>Cichorieae</taxon>
        <taxon>Lactucinae</taxon>
        <taxon>Lactuca</taxon>
    </lineage>
</organism>
<gene>
    <name evidence="2" type="ORF">LSAT_V11C500253420</name>
</gene>
<accession>A0A9R1VMV5</accession>
<evidence type="ECO:0000313" key="3">
    <source>
        <dbReference type="Proteomes" id="UP000235145"/>
    </source>
</evidence>
<reference evidence="2 3" key="1">
    <citation type="journal article" date="2017" name="Nat. Commun.">
        <title>Genome assembly with in vitro proximity ligation data and whole-genome triplication in lettuce.</title>
        <authorList>
            <person name="Reyes-Chin-Wo S."/>
            <person name="Wang Z."/>
            <person name="Yang X."/>
            <person name="Kozik A."/>
            <person name="Arikit S."/>
            <person name="Song C."/>
            <person name="Xia L."/>
            <person name="Froenicke L."/>
            <person name="Lavelle D.O."/>
            <person name="Truco M.J."/>
            <person name="Xia R."/>
            <person name="Zhu S."/>
            <person name="Xu C."/>
            <person name="Xu H."/>
            <person name="Xu X."/>
            <person name="Cox K."/>
            <person name="Korf I."/>
            <person name="Meyers B.C."/>
            <person name="Michelmore R.W."/>
        </authorList>
    </citation>
    <scope>NUCLEOTIDE SEQUENCE [LARGE SCALE GENOMIC DNA]</scope>
    <source>
        <strain evidence="3">cv. Salinas</strain>
        <tissue evidence="2">Seedlings</tissue>
    </source>
</reference>
<dbReference type="AlphaFoldDB" id="A0A9R1VMV5"/>
<feature type="region of interest" description="Disordered" evidence="1">
    <location>
        <begin position="1"/>
        <end position="37"/>
    </location>
</feature>
<dbReference type="Proteomes" id="UP000235145">
    <property type="component" value="Unassembled WGS sequence"/>
</dbReference>
<evidence type="ECO:0000313" key="2">
    <source>
        <dbReference type="EMBL" id="KAJ0207642.1"/>
    </source>
</evidence>
<proteinExistence type="predicted"/>